<evidence type="ECO:0000256" key="1">
    <source>
        <dbReference type="SAM" id="Phobius"/>
    </source>
</evidence>
<dbReference type="OrthoDB" id="1076011at2759"/>
<evidence type="ECO:0000313" key="5">
    <source>
        <dbReference type="RefSeq" id="XP_009759541.1"/>
    </source>
</evidence>
<dbReference type="PANTHER" id="PTHR47291:SF1">
    <property type="entry name" value="PEPTIDE UPSTREAM PROTEIN"/>
    <property type="match status" value="1"/>
</dbReference>
<reference evidence="5" key="2">
    <citation type="submission" date="2025-08" db="UniProtKB">
        <authorList>
            <consortium name="RefSeq"/>
        </authorList>
    </citation>
    <scope>IDENTIFICATION</scope>
    <source>
        <tissue evidence="5">Leaf</tissue>
    </source>
</reference>
<dbReference type="STRING" id="4096.A0A1U7V3K9"/>
<dbReference type="PANTHER" id="PTHR47291">
    <property type="entry name" value="PEPTIDE UPSTREAM PROTEIN"/>
    <property type="match status" value="1"/>
</dbReference>
<dbReference type="Proteomes" id="UP000189701">
    <property type="component" value="Unplaced"/>
</dbReference>
<feature type="domain" description="Methyltransferase type 11" evidence="2">
    <location>
        <begin position="207"/>
        <end position="247"/>
    </location>
</feature>
<sequence>MNWGSEMGLSWFVPMGKRVPKRVLLGCQMSIVLLVGGNHTSSRFCTRYENLNRKMDINVLKWQILHGSLVKRLIVKGFLFVTVMIVVSFVQMGHLIRNSEPMVLNFGVCPLNFGSNPNMNVTGFFKPVSGVAFPLFGAALVKCEDENLSKNVFKELMEKNFLDLNAKALCVGKKSLAAALALRELGLSNAIGVDRHPYFSLLWRRFVYELDYEDNSFDFVFSRDLDRVSVPALLVLEIERVLRPGGTGAMLVSSSSFYSGNLIKGNLIRSATPVSSFLKSSDVVHVCGVGSFTLVMFKKRSEIVESLERSVLPANCPSTTNNKPFLKYLEPLVEKRSGQFETEISYLPKFMNISSRNKLVYINIGAGEFVETSIARMFKPHYPIPHHFFNVFVIDHNTSALPLYVKNPGINFVYHPGLGGEDTSPFLDSDEYLSAPLDHEGFDFIPWFSETVKEGDYVVLMMNARAAELNILTELFKTGSICYVDELFLRCSAADCKNALCGDCITLFKTLRESGVFAHQWWGE</sequence>
<dbReference type="Gene3D" id="3.40.50.150">
    <property type="entry name" value="Vaccinia Virus protein VP39"/>
    <property type="match status" value="1"/>
</dbReference>
<name>A0A1U7V3K9_NICSY</name>
<dbReference type="Pfam" id="PF08241">
    <property type="entry name" value="Methyltransf_11"/>
    <property type="match status" value="1"/>
</dbReference>
<keyword evidence="1" id="KW-1133">Transmembrane helix</keyword>
<keyword evidence="4" id="KW-1185">Reference proteome</keyword>
<keyword evidence="1" id="KW-0812">Transmembrane</keyword>
<accession>A0A1U7V3K9</accession>
<dbReference type="InterPro" id="IPR029063">
    <property type="entry name" value="SAM-dependent_MTases_sf"/>
</dbReference>
<feature type="domain" description="DUF7870" evidence="3">
    <location>
        <begin position="443"/>
        <end position="522"/>
    </location>
</feature>
<dbReference type="SUPFAM" id="SSF53335">
    <property type="entry name" value="S-adenosyl-L-methionine-dependent methyltransferases"/>
    <property type="match status" value="1"/>
</dbReference>
<protein>
    <submittedName>
        <fullName evidence="5">Uncharacterized protein LOC104212055</fullName>
    </submittedName>
</protein>
<dbReference type="AlphaFoldDB" id="A0A1U7V3K9"/>
<evidence type="ECO:0000259" key="2">
    <source>
        <dbReference type="Pfam" id="PF08241"/>
    </source>
</evidence>
<reference evidence="4" key="1">
    <citation type="journal article" date="2013" name="Genome Biol.">
        <title>Reference genomes and transcriptomes of Nicotiana sylvestris and Nicotiana tomentosiformis.</title>
        <authorList>
            <person name="Sierro N."/>
            <person name="Battey J.N."/>
            <person name="Ouadi S."/>
            <person name="Bovet L."/>
            <person name="Goepfert S."/>
            <person name="Bakaher N."/>
            <person name="Peitsch M.C."/>
            <person name="Ivanov N.V."/>
        </authorList>
    </citation>
    <scope>NUCLEOTIDE SEQUENCE [LARGE SCALE GENOMIC DNA]</scope>
</reference>
<feature type="transmembrane region" description="Helical" evidence="1">
    <location>
        <begin position="73"/>
        <end position="96"/>
    </location>
</feature>
<dbReference type="InterPro" id="IPR013216">
    <property type="entry name" value="Methyltransf_11"/>
</dbReference>
<evidence type="ECO:0000313" key="4">
    <source>
        <dbReference type="Proteomes" id="UP000189701"/>
    </source>
</evidence>
<evidence type="ECO:0000259" key="3">
    <source>
        <dbReference type="Pfam" id="PF25276"/>
    </source>
</evidence>
<gene>
    <name evidence="5" type="primary">LOC104212055</name>
</gene>
<dbReference type="InterPro" id="IPR057192">
    <property type="entry name" value="DUF7870"/>
</dbReference>
<dbReference type="RefSeq" id="XP_009759541.1">
    <property type="nucleotide sequence ID" value="XM_009761239.1"/>
</dbReference>
<dbReference type="GO" id="GO:0009820">
    <property type="term" value="P:alkaloid metabolic process"/>
    <property type="evidence" value="ECO:0007669"/>
    <property type="project" value="UniProtKB-KW"/>
</dbReference>
<dbReference type="Pfam" id="PF25276">
    <property type="entry name" value="DUF7870"/>
    <property type="match status" value="1"/>
</dbReference>
<dbReference type="GO" id="GO:0008757">
    <property type="term" value="F:S-adenosylmethionine-dependent methyltransferase activity"/>
    <property type="evidence" value="ECO:0007669"/>
    <property type="project" value="InterPro"/>
</dbReference>
<keyword evidence="1" id="KW-0472">Membrane</keyword>
<proteinExistence type="predicted"/>
<organism evidence="4 5">
    <name type="scientific">Nicotiana sylvestris</name>
    <name type="common">Wood tobacco</name>
    <name type="synonym">South American tobacco</name>
    <dbReference type="NCBI Taxonomy" id="4096"/>
    <lineage>
        <taxon>Eukaryota</taxon>
        <taxon>Viridiplantae</taxon>
        <taxon>Streptophyta</taxon>
        <taxon>Embryophyta</taxon>
        <taxon>Tracheophyta</taxon>
        <taxon>Spermatophyta</taxon>
        <taxon>Magnoliopsida</taxon>
        <taxon>eudicotyledons</taxon>
        <taxon>Gunneridae</taxon>
        <taxon>Pentapetalae</taxon>
        <taxon>asterids</taxon>
        <taxon>lamiids</taxon>
        <taxon>Solanales</taxon>
        <taxon>Solanaceae</taxon>
        <taxon>Nicotianoideae</taxon>
        <taxon>Nicotianeae</taxon>
        <taxon>Nicotiana</taxon>
    </lineage>
</organism>
<dbReference type="eggNOG" id="ENOG502QU2A">
    <property type="taxonomic scope" value="Eukaryota"/>
</dbReference>